<organism evidence="1 2">
    <name type="scientific">Rhizophagus irregularis</name>
    <dbReference type="NCBI Taxonomy" id="588596"/>
    <lineage>
        <taxon>Eukaryota</taxon>
        <taxon>Fungi</taxon>
        <taxon>Fungi incertae sedis</taxon>
        <taxon>Mucoromycota</taxon>
        <taxon>Glomeromycotina</taxon>
        <taxon>Glomeromycetes</taxon>
        <taxon>Glomerales</taxon>
        <taxon>Glomeraceae</taxon>
        <taxon>Rhizophagus</taxon>
    </lineage>
</organism>
<name>A0A2N1NXD4_9GLOM</name>
<comment type="caution">
    <text evidence="1">The sequence shown here is derived from an EMBL/GenBank/DDBJ whole genome shotgun (WGS) entry which is preliminary data.</text>
</comment>
<gene>
    <name evidence="1" type="ORF">RhiirC2_770164</name>
</gene>
<protein>
    <submittedName>
        <fullName evidence="1">Uncharacterized protein</fullName>
    </submittedName>
</protein>
<sequence>MRLSVSLSEKSSSIRPVSVYWSSVISNFTVYNSPENTFKIIREKLNQLLELQHNDNKFIDFCSLALEVKISTKLSTISKQTFGFLKLKNILFLASLLDSFIIHFKELIWLPRCNATIAWKKRKDIIGRKNKLNLSENIDQYFKFSHKQAKYLKQDKQQLKKNNLPDSQENQTVIFDDIQSKPDSTQYKNPSDEDSILLKCYKVGKKLMTRCVY</sequence>
<dbReference type="VEuPathDB" id="FungiDB:RhiirFUN_025271"/>
<proteinExistence type="predicted"/>
<reference evidence="1 2" key="1">
    <citation type="submission" date="2016-04" db="EMBL/GenBank/DDBJ databases">
        <title>Genome analyses suggest a sexual origin of heterokaryosis in a supposedly ancient asexual fungus.</title>
        <authorList>
            <person name="Ropars J."/>
            <person name="Sedzielewska K."/>
            <person name="Noel J."/>
            <person name="Charron P."/>
            <person name="Farinelli L."/>
            <person name="Marton T."/>
            <person name="Kruger M."/>
            <person name="Pelin A."/>
            <person name="Brachmann A."/>
            <person name="Corradi N."/>
        </authorList>
    </citation>
    <scope>NUCLEOTIDE SEQUENCE [LARGE SCALE GENOMIC DNA]</scope>
    <source>
        <strain evidence="1 2">C2</strain>
    </source>
</reference>
<reference evidence="1 2" key="2">
    <citation type="submission" date="2017-10" db="EMBL/GenBank/DDBJ databases">
        <title>Extensive intraspecific genome diversity in a model arbuscular mycorrhizal fungus.</title>
        <authorList>
            <person name="Chen E.C.H."/>
            <person name="Morin E."/>
            <person name="Baudet D."/>
            <person name="Noel J."/>
            <person name="Ndikumana S."/>
            <person name="Charron P."/>
            <person name="St-Onge C."/>
            <person name="Giorgi J."/>
            <person name="Grigoriev I.V."/>
            <person name="Roux C."/>
            <person name="Martin F.M."/>
            <person name="Corradi N."/>
        </authorList>
    </citation>
    <scope>NUCLEOTIDE SEQUENCE [LARGE SCALE GENOMIC DNA]</scope>
    <source>
        <strain evidence="1 2">C2</strain>
    </source>
</reference>
<dbReference type="AlphaFoldDB" id="A0A2N1NXD4"/>
<dbReference type="EMBL" id="LLXL01000081">
    <property type="protein sequence ID" value="PKK78471.1"/>
    <property type="molecule type" value="Genomic_DNA"/>
</dbReference>
<dbReference type="Proteomes" id="UP000233469">
    <property type="component" value="Unassembled WGS sequence"/>
</dbReference>
<accession>A0A2N1NXD4</accession>
<dbReference type="VEuPathDB" id="FungiDB:RhiirA1_477873"/>
<evidence type="ECO:0000313" key="2">
    <source>
        <dbReference type="Proteomes" id="UP000233469"/>
    </source>
</evidence>
<dbReference type="VEuPathDB" id="FungiDB:FUN_023799"/>
<evidence type="ECO:0000313" key="1">
    <source>
        <dbReference type="EMBL" id="PKK78471.1"/>
    </source>
</evidence>